<gene>
    <name evidence="5" type="primary">ORF36174</name>
</gene>
<dbReference type="GO" id="GO:0042995">
    <property type="term" value="C:cell projection"/>
    <property type="evidence" value="ECO:0007669"/>
    <property type="project" value="UniProtKB-SubCell"/>
</dbReference>
<dbReference type="SMART" id="SM00228">
    <property type="entry name" value="PDZ"/>
    <property type="match status" value="1"/>
</dbReference>
<dbReference type="InterPro" id="IPR051844">
    <property type="entry name" value="USH2_Complex_Protein"/>
</dbReference>
<feature type="domain" description="PDZ" evidence="4">
    <location>
        <begin position="31"/>
        <end position="101"/>
    </location>
</feature>
<dbReference type="PROSITE" id="PS50106">
    <property type="entry name" value="PDZ"/>
    <property type="match status" value="1"/>
</dbReference>
<dbReference type="InterPro" id="IPR001478">
    <property type="entry name" value="PDZ"/>
</dbReference>
<dbReference type="GO" id="GO:0005886">
    <property type="term" value="C:plasma membrane"/>
    <property type="evidence" value="ECO:0007669"/>
    <property type="project" value="TreeGrafter"/>
</dbReference>
<dbReference type="SUPFAM" id="SSF50156">
    <property type="entry name" value="PDZ domain-like"/>
    <property type="match status" value="1"/>
</dbReference>
<dbReference type="Gene3D" id="2.30.42.10">
    <property type="match status" value="1"/>
</dbReference>
<evidence type="ECO:0000256" key="1">
    <source>
        <dbReference type="ARBA" id="ARBA00004316"/>
    </source>
</evidence>
<dbReference type="InterPro" id="IPR036034">
    <property type="entry name" value="PDZ_sf"/>
</dbReference>
<keyword evidence="2" id="KW-0677">Repeat</keyword>
<reference evidence="5" key="1">
    <citation type="submission" date="2014-12" db="EMBL/GenBank/DDBJ databases">
        <title>Insight into the proteome of Arion vulgaris.</title>
        <authorList>
            <person name="Aradska J."/>
            <person name="Bulat T."/>
            <person name="Smidak R."/>
            <person name="Sarate P."/>
            <person name="Gangsoo J."/>
            <person name="Sialana F."/>
            <person name="Bilban M."/>
            <person name="Lubec G."/>
        </authorList>
    </citation>
    <scope>NUCLEOTIDE SEQUENCE</scope>
    <source>
        <tissue evidence="5">Skin</tissue>
    </source>
</reference>
<dbReference type="Pfam" id="PF00595">
    <property type="entry name" value="PDZ"/>
    <property type="match status" value="1"/>
</dbReference>
<evidence type="ECO:0000256" key="3">
    <source>
        <dbReference type="ARBA" id="ARBA00023273"/>
    </source>
</evidence>
<name>A0A0B6YVA5_9EUPU</name>
<feature type="non-terminal residue" evidence="5">
    <location>
        <position position="1"/>
    </location>
</feature>
<protein>
    <recommendedName>
        <fullName evidence="4">PDZ domain-containing protein</fullName>
    </recommendedName>
</protein>
<comment type="subcellular location">
    <subcellularLocation>
        <location evidence="1">Cell projection</location>
    </subcellularLocation>
</comment>
<dbReference type="PANTHER" id="PTHR23116:SF29">
    <property type="entry name" value="PDZ DOMAIN-CONTAINING PROTEIN 7"/>
    <property type="match status" value="1"/>
</dbReference>
<organism evidence="5">
    <name type="scientific">Arion vulgaris</name>
    <dbReference type="NCBI Taxonomy" id="1028688"/>
    <lineage>
        <taxon>Eukaryota</taxon>
        <taxon>Metazoa</taxon>
        <taxon>Spiralia</taxon>
        <taxon>Lophotrochozoa</taxon>
        <taxon>Mollusca</taxon>
        <taxon>Gastropoda</taxon>
        <taxon>Heterobranchia</taxon>
        <taxon>Euthyneura</taxon>
        <taxon>Panpulmonata</taxon>
        <taxon>Eupulmonata</taxon>
        <taxon>Stylommatophora</taxon>
        <taxon>Helicina</taxon>
        <taxon>Arionoidea</taxon>
        <taxon>Arionidae</taxon>
        <taxon>Arion</taxon>
    </lineage>
</organism>
<sequence length="119" mass="13117">ETSQDSLEVIVLENNDAENRKTLVVENEEEIVYISKHKTMLGLEICGGRNDPNDPRVRVKQVTAGSAASDDKRLQPGVQITKVDGNSLQGVSMEEANSMLQIAFRTKVPVNLGIQIRRA</sequence>
<dbReference type="EMBL" id="HACG01012525">
    <property type="protein sequence ID" value="CEK59390.1"/>
    <property type="molecule type" value="Transcribed_RNA"/>
</dbReference>
<evidence type="ECO:0000313" key="5">
    <source>
        <dbReference type="EMBL" id="CEK59390.1"/>
    </source>
</evidence>
<proteinExistence type="predicted"/>
<dbReference type="AlphaFoldDB" id="A0A0B6YVA5"/>
<keyword evidence="3" id="KW-0966">Cell projection</keyword>
<dbReference type="PANTHER" id="PTHR23116">
    <property type="entry name" value="PDZ DOMAIN CONTAINING WHIRLIN AND HARMONIN-RELATED"/>
    <property type="match status" value="1"/>
</dbReference>
<evidence type="ECO:0000259" key="4">
    <source>
        <dbReference type="PROSITE" id="PS50106"/>
    </source>
</evidence>
<evidence type="ECO:0000256" key="2">
    <source>
        <dbReference type="ARBA" id="ARBA00022737"/>
    </source>
</evidence>
<accession>A0A0B6YVA5</accession>